<proteinExistence type="predicted"/>
<evidence type="ECO:0000313" key="2">
    <source>
        <dbReference type="EMBL" id="TVU28555.1"/>
    </source>
</evidence>
<gene>
    <name evidence="2" type="ORF">EJB05_20077</name>
</gene>
<dbReference type="Proteomes" id="UP000324897">
    <property type="component" value="Chromosome 1"/>
</dbReference>
<feature type="region of interest" description="Disordered" evidence="1">
    <location>
        <begin position="62"/>
        <end position="86"/>
    </location>
</feature>
<comment type="caution">
    <text evidence="2">The sequence shown here is derived from an EMBL/GenBank/DDBJ whole genome shotgun (WGS) entry which is preliminary data.</text>
</comment>
<name>A0A5J9UY66_9POAL</name>
<sequence length="184" mass="20016">MAVPPPVSYAVRLRVPVVRAASSLTQRLANPAGGRTCPAGRGGALQAGRRIRQVSAVERAAPTRSVAPAWPRGARSPQAGDGRGPIDLSRAQQRRLRTASRVGWLIWRRLQGAALRQLRTGEEATKSSCLMRLVPTTAGWRWPGKAAPHVTHLCISFMQRPDLEVYESSVLKKEKIEPASNLCT</sequence>
<evidence type="ECO:0000313" key="3">
    <source>
        <dbReference type="Proteomes" id="UP000324897"/>
    </source>
</evidence>
<keyword evidence="3" id="KW-1185">Reference proteome</keyword>
<dbReference type="EMBL" id="RWGY01000011">
    <property type="protein sequence ID" value="TVU28555.1"/>
    <property type="molecule type" value="Genomic_DNA"/>
</dbReference>
<dbReference type="AlphaFoldDB" id="A0A5J9UY66"/>
<feature type="non-terminal residue" evidence="2">
    <location>
        <position position="1"/>
    </location>
</feature>
<evidence type="ECO:0000256" key="1">
    <source>
        <dbReference type="SAM" id="MobiDB-lite"/>
    </source>
</evidence>
<protein>
    <submittedName>
        <fullName evidence="2">Uncharacterized protein</fullName>
    </submittedName>
</protein>
<dbReference type="Gramene" id="TVU28555">
    <property type="protein sequence ID" value="TVU28555"/>
    <property type="gene ID" value="EJB05_20077"/>
</dbReference>
<accession>A0A5J9UY66</accession>
<reference evidence="2 3" key="1">
    <citation type="journal article" date="2019" name="Sci. Rep.">
        <title>A high-quality genome of Eragrostis curvula grass provides insights into Poaceae evolution and supports new strategies to enhance forage quality.</title>
        <authorList>
            <person name="Carballo J."/>
            <person name="Santos B.A.C.M."/>
            <person name="Zappacosta D."/>
            <person name="Garbus I."/>
            <person name="Selva J.P."/>
            <person name="Gallo C.A."/>
            <person name="Diaz A."/>
            <person name="Albertini E."/>
            <person name="Caccamo M."/>
            <person name="Echenique V."/>
        </authorList>
    </citation>
    <scope>NUCLEOTIDE SEQUENCE [LARGE SCALE GENOMIC DNA]</scope>
    <source>
        <strain evidence="3">cv. Victoria</strain>
        <tissue evidence="2">Leaf</tissue>
    </source>
</reference>
<organism evidence="2 3">
    <name type="scientific">Eragrostis curvula</name>
    <name type="common">weeping love grass</name>
    <dbReference type="NCBI Taxonomy" id="38414"/>
    <lineage>
        <taxon>Eukaryota</taxon>
        <taxon>Viridiplantae</taxon>
        <taxon>Streptophyta</taxon>
        <taxon>Embryophyta</taxon>
        <taxon>Tracheophyta</taxon>
        <taxon>Spermatophyta</taxon>
        <taxon>Magnoliopsida</taxon>
        <taxon>Liliopsida</taxon>
        <taxon>Poales</taxon>
        <taxon>Poaceae</taxon>
        <taxon>PACMAD clade</taxon>
        <taxon>Chloridoideae</taxon>
        <taxon>Eragrostideae</taxon>
        <taxon>Eragrostidinae</taxon>
        <taxon>Eragrostis</taxon>
    </lineage>
</organism>